<dbReference type="PANTHER" id="PTHR47332">
    <property type="entry name" value="SET DOMAIN-CONTAINING PROTEIN 5"/>
    <property type="match status" value="1"/>
</dbReference>
<organism evidence="2 3">
    <name type="scientific">Steccherinum ochraceum</name>
    <dbReference type="NCBI Taxonomy" id="92696"/>
    <lineage>
        <taxon>Eukaryota</taxon>
        <taxon>Fungi</taxon>
        <taxon>Dikarya</taxon>
        <taxon>Basidiomycota</taxon>
        <taxon>Agaricomycotina</taxon>
        <taxon>Agaricomycetes</taxon>
        <taxon>Polyporales</taxon>
        <taxon>Steccherinaceae</taxon>
        <taxon>Steccherinum</taxon>
    </lineage>
</organism>
<gene>
    <name evidence="2" type="ORF">EIP91_000324</name>
</gene>
<proteinExistence type="predicted"/>
<evidence type="ECO:0000313" key="2">
    <source>
        <dbReference type="EMBL" id="TCD67247.1"/>
    </source>
</evidence>
<feature type="domain" description="SET" evidence="1">
    <location>
        <begin position="122"/>
        <end position="300"/>
    </location>
</feature>
<keyword evidence="3" id="KW-1185">Reference proteome</keyword>
<reference evidence="2 3" key="1">
    <citation type="submission" date="2018-11" db="EMBL/GenBank/DDBJ databases">
        <title>Genome assembly of Steccherinum ochraceum LE-BIN_3174, the white-rot fungus of the Steccherinaceae family (The Residual Polyporoid clade, Polyporales, Basidiomycota).</title>
        <authorList>
            <person name="Fedorova T.V."/>
            <person name="Glazunova O.A."/>
            <person name="Landesman E.O."/>
            <person name="Moiseenko K.V."/>
            <person name="Psurtseva N.V."/>
            <person name="Savinova O.S."/>
            <person name="Shakhova N.V."/>
            <person name="Tyazhelova T.V."/>
            <person name="Vasina D.V."/>
        </authorList>
    </citation>
    <scope>NUCLEOTIDE SEQUENCE [LARGE SCALE GENOMIC DNA]</scope>
    <source>
        <strain evidence="2 3">LE-BIN_3174</strain>
    </source>
</reference>
<dbReference type="EMBL" id="RWJN01000104">
    <property type="protein sequence ID" value="TCD67247.1"/>
    <property type="molecule type" value="Genomic_DNA"/>
</dbReference>
<dbReference type="InterPro" id="IPR046341">
    <property type="entry name" value="SET_dom_sf"/>
</dbReference>
<protein>
    <recommendedName>
        <fullName evidence="1">SET domain-containing protein</fullName>
    </recommendedName>
</protein>
<dbReference type="SMART" id="SM00317">
    <property type="entry name" value="SET"/>
    <property type="match status" value="1"/>
</dbReference>
<dbReference type="OrthoDB" id="265717at2759"/>
<dbReference type="AlphaFoldDB" id="A0A4V2MWR6"/>
<name>A0A4V2MWR6_9APHY</name>
<dbReference type="STRING" id="92696.A0A4V2MWR6"/>
<dbReference type="InterPro" id="IPR053185">
    <property type="entry name" value="SET_domain_protein"/>
</dbReference>
<sequence>MLFSSAFSKPTVYSCLVTTSTRGPIGAAKRHIQAQWLRRKHNNARDDFRQSRPDAQASRLDYDYDEMITATMPMRFSPTSELLGYPPNVDVDGQSECFISGHLMRKIVFTPGIGSPLPRAGPGVKSYRVTSVPNKGEGMLAARDISAGELVLAERPLLVVPIGVKMKTVRVLPSNGEPTSAQTTQVQEEDAEKFFALAVKRMKPRQREAFEKLESSHLREGCGPIEGRVRMNAFGFKELRDPPKNGKPGPNYGIVCEDLSRINHSCGPNTIQHWDMPSFSIQLRAVRDIEQGEEISVNYSEASLMASYAARQADLAPYGFRCDCPSCTNPKASDARRHQIRTMLQSRTKLAEQRSGAGPEEDSDTPVEELLDGLTLVQELLDGLKLIEKEGLEGTSGYGFMLTLVMSRYAADGDVAGMRVYARKFSVWRVATHREGAVDEEEVENGFGLLPLAELVQKMTTGESIL</sequence>
<dbReference type="CDD" id="cd20071">
    <property type="entry name" value="SET_SMYD"/>
    <property type="match status" value="1"/>
</dbReference>
<accession>A0A4V2MWR6</accession>
<dbReference type="Proteomes" id="UP000292702">
    <property type="component" value="Unassembled WGS sequence"/>
</dbReference>
<dbReference type="SUPFAM" id="SSF82199">
    <property type="entry name" value="SET domain"/>
    <property type="match status" value="1"/>
</dbReference>
<evidence type="ECO:0000313" key="3">
    <source>
        <dbReference type="Proteomes" id="UP000292702"/>
    </source>
</evidence>
<comment type="caution">
    <text evidence="2">The sequence shown here is derived from an EMBL/GenBank/DDBJ whole genome shotgun (WGS) entry which is preliminary data.</text>
</comment>
<dbReference type="Gene3D" id="2.170.270.10">
    <property type="entry name" value="SET domain"/>
    <property type="match status" value="1"/>
</dbReference>
<dbReference type="PANTHER" id="PTHR47332:SF4">
    <property type="entry name" value="SET DOMAIN-CONTAINING PROTEIN 5"/>
    <property type="match status" value="1"/>
</dbReference>
<dbReference type="InterPro" id="IPR001214">
    <property type="entry name" value="SET_dom"/>
</dbReference>
<dbReference type="Pfam" id="PF00856">
    <property type="entry name" value="SET"/>
    <property type="match status" value="1"/>
</dbReference>
<evidence type="ECO:0000259" key="1">
    <source>
        <dbReference type="PROSITE" id="PS50280"/>
    </source>
</evidence>
<dbReference type="PROSITE" id="PS50280">
    <property type="entry name" value="SET"/>
    <property type="match status" value="1"/>
</dbReference>